<reference evidence="3 4" key="1">
    <citation type="submission" date="2019-02" db="EMBL/GenBank/DDBJ databases">
        <title>Genome of a new Bacteroidetes strain.</title>
        <authorList>
            <person name="Pitt A."/>
        </authorList>
    </citation>
    <scope>NUCLEOTIDE SEQUENCE [LARGE SCALE GENOMIC DNA]</scope>
    <source>
        <strain evidence="3 4">103A-SOEBACH</strain>
    </source>
</reference>
<dbReference type="PANTHER" id="PTHR11280">
    <property type="entry name" value="GLUCOSAMINE-6-PHOSPHATE ISOMERASE"/>
    <property type="match status" value="1"/>
</dbReference>
<dbReference type="RefSeq" id="WP_130896200.1">
    <property type="nucleotide sequence ID" value="NZ_JAANOL010000001.1"/>
</dbReference>
<dbReference type="OrthoDB" id="9791139at2"/>
<gene>
    <name evidence="3" type="ORF">EWU20_08775</name>
</gene>
<dbReference type="PANTHER" id="PTHR11280:SF5">
    <property type="entry name" value="GLUCOSAMINE-6-PHOSPHATE ISOMERASE"/>
    <property type="match status" value="1"/>
</dbReference>
<dbReference type="GO" id="GO:0006043">
    <property type="term" value="P:glucosamine catabolic process"/>
    <property type="evidence" value="ECO:0007669"/>
    <property type="project" value="TreeGrafter"/>
</dbReference>
<dbReference type="Proteomes" id="UP000293583">
    <property type="component" value="Unassembled WGS sequence"/>
</dbReference>
<dbReference type="GO" id="GO:0005829">
    <property type="term" value="C:cytosol"/>
    <property type="evidence" value="ECO:0007669"/>
    <property type="project" value="TreeGrafter"/>
</dbReference>
<keyword evidence="1" id="KW-0378">Hydrolase</keyword>
<sequence length="232" mass="25573">MKITYLENYATLSEKAAQLIASEVKNNPELLFCAATGGSPTGMYAEMSKQKSIYAKMRVMKMDEWGIIPLTHSDSCETYLKKHLLGPLEISDDRYTTFDTAPEEVDAECKRISQFTMENGPFDICILGLGKNGHIAFNEPGATLNPDFHKAILADSTIAHDPALSQGNEPAYGLCVGMEGIMQSKKIIFLITGKGKQEAVKRIMERKIGTDCPASFLWMHPNVECLIDSSAI</sequence>
<dbReference type="GO" id="GO:0019262">
    <property type="term" value="P:N-acetylneuraminate catabolic process"/>
    <property type="evidence" value="ECO:0007669"/>
    <property type="project" value="TreeGrafter"/>
</dbReference>
<dbReference type="Gene3D" id="3.40.50.1360">
    <property type="match status" value="1"/>
</dbReference>
<comment type="caution">
    <text evidence="3">The sequence shown here is derived from an EMBL/GenBank/DDBJ whole genome shotgun (WGS) entry which is preliminary data.</text>
</comment>
<dbReference type="InterPro" id="IPR006148">
    <property type="entry name" value="Glc/Gal-6P_isomerase"/>
</dbReference>
<dbReference type="AlphaFoldDB" id="A0A4Q9B8T8"/>
<dbReference type="GO" id="GO:0004342">
    <property type="term" value="F:glucosamine-6-phosphate deaminase activity"/>
    <property type="evidence" value="ECO:0007669"/>
    <property type="project" value="InterPro"/>
</dbReference>
<keyword evidence="4" id="KW-1185">Reference proteome</keyword>
<feature type="domain" description="Glucosamine/galactosamine-6-phosphate isomerase" evidence="2">
    <location>
        <begin position="11"/>
        <end position="217"/>
    </location>
</feature>
<evidence type="ECO:0000313" key="4">
    <source>
        <dbReference type="Proteomes" id="UP000293583"/>
    </source>
</evidence>
<evidence type="ECO:0000313" key="3">
    <source>
        <dbReference type="EMBL" id="TBH71910.1"/>
    </source>
</evidence>
<dbReference type="InterPro" id="IPR037171">
    <property type="entry name" value="NagB/RpiA_transferase-like"/>
</dbReference>
<dbReference type="InterPro" id="IPR004547">
    <property type="entry name" value="Glucosamine6P_isomerase"/>
</dbReference>
<dbReference type="GO" id="GO:0006046">
    <property type="term" value="P:N-acetylglucosamine catabolic process"/>
    <property type="evidence" value="ECO:0007669"/>
    <property type="project" value="TreeGrafter"/>
</dbReference>
<dbReference type="EMBL" id="SEWY01000004">
    <property type="protein sequence ID" value="TBH71910.1"/>
    <property type="molecule type" value="Genomic_DNA"/>
</dbReference>
<evidence type="ECO:0000259" key="2">
    <source>
        <dbReference type="Pfam" id="PF01182"/>
    </source>
</evidence>
<name>A0A4Q9B8T8_9BACT</name>
<organism evidence="3 4">
    <name type="scientific">Aquirufa antheringensis</name>
    <dbReference type="NCBI Taxonomy" id="2516559"/>
    <lineage>
        <taxon>Bacteria</taxon>
        <taxon>Pseudomonadati</taxon>
        <taxon>Bacteroidota</taxon>
        <taxon>Cytophagia</taxon>
        <taxon>Cytophagales</taxon>
        <taxon>Flectobacillaceae</taxon>
        <taxon>Aquirufa</taxon>
    </lineage>
</organism>
<protein>
    <submittedName>
        <fullName evidence="3">Glucosamine-6-phosphate deaminase</fullName>
    </submittedName>
</protein>
<evidence type="ECO:0000256" key="1">
    <source>
        <dbReference type="ARBA" id="ARBA00022801"/>
    </source>
</evidence>
<proteinExistence type="predicted"/>
<dbReference type="GO" id="GO:0005975">
    <property type="term" value="P:carbohydrate metabolic process"/>
    <property type="evidence" value="ECO:0007669"/>
    <property type="project" value="InterPro"/>
</dbReference>
<dbReference type="GO" id="GO:0042802">
    <property type="term" value="F:identical protein binding"/>
    <property type="evidence" value="ECO:0007669"/>
    <property type="project" value="TreeGrafter"/>
</dbReference>
<dbReference type="SUPFAM" id="SSF100950">
    <property type="entry name" value="NagB/RpiA/CoA transferase-like"/>
    <property type="match status" value="1"/>
</dbReference>
<accession>A0A4Q9B8T8</accession>
<dbReference type="Pfam" id="PF01182">
    <property type="entry name" value="Glucosamine_iso"/>
    <property type="match status" value="1"/>
</dbReference>